<comment type="similarity">
    <text evidence="1">Belongs to the ABC transporter superfamily.</text>
</comment>
<gene>
    <name evidence="6" type="ORF">DWZ83_08095</name>
</gene>
<comment type="caution">
    <text evidence="6">The sequence shown here is derived from an EMBL/GenBank/DDBJ whole genome shotgun (WGS) entry which is preliminary data.</text>
</comment>
<sequence>MKTIVEVNNLTKFYGKNKVLSNVTLKIQEKEIVGLIGPNGAGKSTLMKCLTSLVFFQEGEIKICGYDIQKQREHALSVQSSLIEMPGMYPSMSGAANLTYFAKLGGCSEEQYQFVKEFTGLGDALKKKTKEYSLGMKQRLGLGIALLSEPKFLILDEPMNGLDPDGVISLRESLKYLVEEKKMSILISSHQLGEIEKMASRVIFLNHGEVVDYNEALVQKKFYILESKQIDALIQTLVNREISCQYQKIGEYQILLETSGLNVLQKVLVEAEKQGIEISDIYKKTANIEDIYRQIFKGEA</sequence>
<dbReference type="Proteomes" id="UP000284868">
    <property type="component" value="Unassembled WGS sequence"/>
</dbReference>
<keyword evidence="3" id="KW-0547">Nucleotide-binding</keyword>
<reference evidence="6 7" key="1">
    <citation type="submission" date="2018-08" db="EMBL/GenBank/DDBJ databases">
        <title>A genome reference for cultivated species of the human gut microbiota.</title>
        <authorList>
            <person name="Zou Y."/>
            <person name="Xue W."/>
            <person name="Luo G."/>
        </authorList>
    </citation>
    <scope>NUCLEOTIDE SEQUENCE [LARGE SCALE GENOMIC DNA]</scope>
    <source>
        <strain evidence="6 7">AF35-6BH</strain>
    </source>
</reference>
<organism evidence="6 7">
    <name type="scientific">Amedibacillus dolichus</name>
    <dbReference type="NCBI Taxonomy" id="31971"/>
    <lineage>
        <taxon>Bacteria</taxon>
        <taxon>Bacillati</taxon>
        <taxon>Bacillota</taxon>
        <taxon>Erysipelotrichia</taxon>
        <taxon>Erysipelotrichales</taxon>
        <taxon>Erysipelotrichaceae</taxon>
        <taxon>Amedibacillus</taxon>
    </lineage>
</organism>
<dbReference type="PROSITE" id="PS00211">
    <property type="entry name" value="ABC_TRANSPORTER_1"/>
    <property type="match status" value="1"/>
</dbReference>
<dbReference type="InterPro" id="IPR003439">
    <property type="entry name" value="ABC_transporter-like_ATP-bd"/>
</dbReference>
<dbReference type="Pfam" id="PF00005">
    <property type="entry name" value="ABC_tran"/>
    <property type="match status" value="1"/>
</dbReference>
<evidence type="ECO:0000256" key="4">
    <source>
        <dbReference type="ARBA" id="ARBA00022840"/>
    </source>
</evidence>
<keyword evidence="7" id="KW-1185">Reference proteome</keyword>
<dbReference type="EMBL" id="QRPK01000047">
    <property type="protein sequence ID" value="RHM08622.1"/>
    <property type="molecule type" value="Genomic_DNA"/>
</dbReference>
<proteinExistence type="inferred from homology"/>
<evidence type="ECO:0000256" key="1">
    <source>
        <dbReference type="ARBA" id="ARBA00005417"/>
    </source>
</evidence>
<keyword evidence="4 6" id="KW-0067">ATP-binding</keyword>
<evidence type="ECO:0000256" key="2">
    <source>
        <dbReference type="ARBA" id="ARBA00022448"/>
    </source>
</evidence>
<dbReference type="PANTHER" id="PTHR43335:SF8">
    <property type="entry name" value="ABC TRANSPORTER, ATP-BINDING PROTEIN"/>
    <property type="match status" value="1"/>
</dbReference>
<dbReference type="GO" id="GO:0016887">
    <property type="term" value="F:ATP hydrolysis activity"/>
    <property type="evidence" value="ECO:0007669"/>
    <property type="project" value="InterPro"/>
</dbReference>
<evidence type="ECO:0000256" key="3">
    <source>
        <dbReference type="ARBA" id="ARBA00022741"/>
    </source>
</evidence>
<dbReference type="PROSITE" id="PS50893">
    <property type="entry name" value="ABC_TRANSPORTER_2"/>
    <property type="match status" value="1"/>
</dbReference>
<dbReference type="AlphaFoldDB" id="A0A415P7B3"/>
<evidence type="ECO:0000259" key="5">
    <source>
        <dbReference type="PROSITE" id="PS50893"/>
    </source>
</evidence>
<dbReference type="SUPFAM" id="SSF52540">
    <property type="entry name" value="P-loop containing nucleoside triphosphate hydrolases"/>
    <property type="match status" value="1"/>
</dbReference>
<dbReference type="SMART" id="SM00382">
    <property type="entry name" value="AAA"/>
    <property type="match status" value="1"/>
</dbReference>
<keyword evidence="2" id="KW-0813">Transport</keyword>
<dbReference type="Gene3D" id="3.40.50.300">
    <property type="entry name" value="P-loop containing nucleotide triphosphate hydrolases"/>
    <property type="match status" value="1"/>
</dbReference>
<evidence type="ECO:0000313" key="6">
    <source>
        <dbReference type="EMBL" id="RHM08622.1"/>
    </source>
</evidence>
<dbReference type="InterPro" id="IPR027417">
    <property type="entry name" value="P-loop_NTPase"/>
</dbReference>
<dbReference type="PANTHER" id="PTHR43335">
    <property type="entry name" value="ABC TRANSPORTER, ATP-BINDING PROTEIN"/>
    <property type="match status" value="1"/>
</dbReference>
<dbReference type="InterPro" id="IPR017871">
    <property type="entry name" value="ABC_transporter-like_CS"/>
</dbReference>
<accession>A0A415P7B3</accession>
<protein>
    <submittedName>
        <fullName evidence="6">ABC transporter ATP-binding protein</fullName>
    </submittedName>
</protein>
<dbReference type="RefSeq" id="WP_118365760.1">
    <property type="nucleotide sequence ID" value="NZ_QRPK01000047.1"/>
</dbReference>
<dbReference type="OrthoDB" id="9809205at2"/>
<feature type="domain" description="ABC transporter" evidence="5">
    <location>
        <begin position="5"/>
        <end position="232"/>
    </location>
</feature>
<name>A0A415P7B3_9FIRM</name>
<evidence type="ECO:0000313" key="7">
    <source>
        <dbReference type="Proteomes" id="UP000284868"/>
    </source>
</evidence>
<dbReference type="GO" id="GO:0005524">
    <property type="term" value="F:ATP binding"/>
    <property type="evidence" value="ECO:0007669"/>
    <property type="project" value="UniProtKB-KW"/>
</dbReference>
<dbReference type="InterPro" id="IPR003593">
    <property type="entry name" value="AAA+_ATPase"/>
</dbReference>